<dbReference type="Proteomes" id="UP000624709">
    <property type="component" value="Unassembled WGS sequence"/>
</dbReference>
<evidence type="ECO:0000256" key="2">
    <source>
        <dbReference type="SAM" id="MobiDB-lite"/>
    </source>
</evidence>
<feature type="transmembrane region" description="Helical" evidence="3">
    <location>
        <begin position="202"/>
        <end position="220"/>
    </location>
</feature>
<proteinExistence type="predicted"/>
<protein>
    <recommendedName>
        <fullName evidence="4">FHA domain-containing protein</fullName>
    </recommendedName>
</protein>
<name>A0ABQ4BNN6_9ACTN</name>
<dbReference type="PROSITE" id="PS50006">
    <property type="entry name" value="FHA_DOMAIN"/>
    <property type="match status" value="1"/>
</dbReference>
<keyword evidence="3" id="KW-0472">Membrane</keyword>
<keyword evidence="6" id="KW-1185">Reference proteome</keyword>
<evidence type="ECO:0000259" key="4">
    <source>
        <dbReference type="PROSITE" id="PS50006"/>
    </source>
</evidence>
<dbReference type="InterPro" id="IPR013783">
    <property type="entry name" value="Ig-like_fold"/>
</dbReference>
<evidence type="ECO:0000313" key="5">
    <source>
        <dbReference type="EMBL" id="GIE72273.1"/>
    </source>
</evidence>
<dbReference type="RefSeq" id="WP_203830009.1">
    <property type="nucleotide sequence ID" value="NZ_BAAATY010000049.1"/>
</dbReference>
<keyword evidence="3" id="KW-1133">Transmembrane helix</keyword>
<evidence type="ECO:0000256" key="1">
    <source>
        <dbReference type="ARBA" id="ARBA00022553"/>
    </source>
</evidence>
<feature type="transmembrane region" description="Helical" evidence="3">
    <location>
        <begin position="145"/>
        <end position="164"/>
    </location>
</feature>
<dbReference type="PANTHER" id="PTHR23308">
    <property type="entry name" value="NUCLEAR INHIBITOR OF PROTEIN PHOSPHATASE-1"/>
    <property type="match status" value="1"/>
</dbReference>
<keyword evidence="3" id="KW-0812">Transmembrane</keyword>
<feature type="domain" description="FHA" evidence="4">
    <location>
        <begin position="45"/>
        <end position="94"/>
    </location>
</feature>
<keyword evidence="1" id="KW-0597">Phosphoprotein</keyword>
<accession>A0ABQ4BNN6</accession>
<feature type="region of interest" description="Disordered" evidence="2">
    <location>
        <begin position="1"/>
        <end position="20"/>
    </location>
</feature>
<comment type="caution">
    <text evidence="5">The sequence shown here is derived from an EMBL/GenBank/DDBJ whole genome shotgun (WGS) entry which is preliminary data.</text>
</comment>
<dbReference type="InterPro" id="IPR050923">
    <property type="entry name" value="Cell_Proc_Reg/RNA_Proc"/>
</dbReference>
<organism evidence="5 6">
    <name type="scientific">Actinoplanes palleronii</name>
    <dbReference type="NCBI Taxonomy" id="113570"/>
    <lineage>
        <taxon>Bacteria</taxon>
        <taxon>Bacillati</taxon>
        <taxon>Actinomycetota</taxon>
        <taxon>Actinomycetes</taxon>
        <taxon>Micromonosporales</taxon>
        <taxon>Micromonosporaceae</taxon>
        <taxon>Actinoplanes</taxon>
    </lineage>
</organism>
<dbReference type="Gene3D" id="2.60.200.20">
    <property type="match status" value="1"/>
</dbReference>
<dbReference type="EMBL" id="BOMS01000140">
    <property type="protein sequence ID" value="GIE72273.1"/>
    <property type="molecule type" value="Genomic_DNA"/>
</dbReference>
<evidence type="ECO:0000256" key="3">
    <source>
        <dbReference type="SAM" id="Phobius"/>
    </source>
</evidence>
<evidence type="ECO:0000313" key="6">
    <source>
        <dbReference type="Proteomes" id="UP000624709"/>
    </source>
</evidence>
<dbReference type="Gene3D" id="2.60.40.10">
    <property type="entry name" value="Immunoglobulins"/>
    <property type="match status" value="1"/>
</dbReference>
<reference evidence="5 6" key="1">
    <citation type="submission" date="2021-01" db="EMBL/GenBank/DDBJ databases">
        <title>Whole genome shotgun sequence of Actinoplanes palleronii NBRC 14916.</title>
        <authorList>
            <person name="Komaki H."/>
            <person name="Tamura T."/>
        </authorList>
    </citation>
    <scope>NUCLEOTIDE SEQUENCE [LARGE SCALE GENOMIC DNA]</scope>
    <source>
        <strain evidence="5 6">NBRC 14916</strain>
    </source>
</reference>
<sequence>MSERTSGGARPSSTSTTMFHPRATLTVIASPVGKRRSVAIDPRGTVIGRDTGCDLTVAHEHVSRRHAVIRLRDHRYEVEDLGSANGTTVNGEPIAGPRPLRDGDRLALADVELGFRLGDEPWQAPAPGEGSATPSLRQELHEARGFSGGALLLAVAGSVVGTVLTDAAGTGPWGTLAGAAIGPLVSTTFSTRHAGEKGRVRAAAIGILSVSALFITWAGVSVAETATKQRTTTFPRVFSAPAPPDPVVEVDPVQCGSADVDMAAACPDVTIRYRGGSRVHITGVEVIGRDAGDFIPGSECVGDRLGDGDTCRMTLSFRPSAPAERKATLVIHQDLPAPDRGTRALVTGVGVTGGRPDPDTCVAGFVWRKAADGDHVCVTPAVRAQTAEDNRSADRRQADGACLSGFVRREAVPDDQVCVTPQAHEQAMADNAMAADRRTG</sequence>
<dbReference type="InterPro" id="IPR000253">
    <property type="entry name" value="FHA_dom"/>
</dbReference>
<dbReference type="CDD" id="cd00060">
    <property type="entry name" value="FHA"/>
    <property type="match status" value="1"/>
</dbReference>
<gene>
    <name evidence="5" type="ORF">Apa02nite_083810</name>
</gene>
<dbReference type="Pfam" id="PF00498">
    <property type="entry name" value="FHA"/>
    <property type="match status" value="1"/>
</dbReference>
<dbReference type="SMART" id="SM00240">
    <property type="entry name" value="FHA"/>
    <property type="match status" value="1"/>
</dbReference>
<dbReference type="SUPFAM" id="SSF49879">
    <property type="entry name" value="SMAD/FHA domain"/>
    <property type="match status" value="1"/>
</dbReference>
<dbReference type="InterPro" id="IPR008984">
    <property type="entry name" value="SMAD_FHA_dom_sf"/>
</dbReference>